<feature type="transmembrane region" description="Helical" evidence="1">
    <location>
        <begin position="21"/>
        <end position="43"/>
    </location>
</feature>
<evidence type="ECO:0000313" key="3">
    <source>
        <dbReference type="Proteomes" id="UP000189818"/>
    </source>
</evidence>
<name>A0A1T5AIH9_9SPHN</name>
<gene>
    <name evidence="2" type="ORF">SAMN06295920_10211</name>
</gene>
<dbReference type="RefSeq" id="WP_079646725.1">
    <property type="nucleotide sequence ID" value="NZ_FUYM01000002.1"/>
</dbReference>
<dbReference type="AlphaFoldDB" id="A0A1T5AIH9"/>
<keyword evidence="1" id="KW-0472">Membrane</keyword>
<dbReference type="InterPro" id="IPR007047">
    <property type="entry name" value="Flp_Fap"/>
</dbReference>
<protein>
    <submittedName>
        <fullName evidence="2">Pilus assembly protein Flp/PilA</fullName>
    </submittedName>
</protein>
<proteinExistence type="predicted"/>
<keyword evidence="1" id="KW-0812">Transmembrane</keyword>
<keyword evidence="1" id="KW-1133">Transmembrane helix</keyword>
<evidence type="ECO:0000313" key="2">
    <source>
        <dbReference type="EMBL" id="SKB34811.1"/>
    </source>
</evidence>
<sequence>MLKCVRSTMKRLSREEKGASAVEYAILVGAIGIALSAGATNFGEGLSNKLSGMLNVISFPGDS</sequence>
<keyword evidence="3" id="KW-1185">Reference proteome</keyword>
<dbReference type="Pfam" id="PF04964">
    <property type="entry name" value="Flp_Fap"/>
    <property type="match status" value="1"/>
</dbReference>
<organism evidence="2 3">
    <name type="scientific">Rhizorhabdus histidinilytica</name>
    <dbReference type="NCBI Taxonomy" id="439228"/>
    <lineage>
        <taxon>Bacteria</taxon>
        <taxon>Pseudomonadati</taxon>
        <taxon>Pseudomonadota</taxon>
        <taxon>Alphaproteobacteria</taxon>
        <taxon>Sphingomonadales</taxon>
        <taxon>Sphingomonadaceae</taxon>
        <taxon>Rhizorhabdus</taxon>
    </lineage>
</organism>
<evidence type="ECO:0000256" key="1">
    <source>
        <dbReference type="SAM" id="Phobius"/>
    </source>
</evidence>
<accession>A0A1T5AIH9</accession>
<dbReference type="STRING" id="439228.SAMN06295920_10211"/>
<reference evidence="3" key="1">
    <citation type="submission" date="2017-02" db="EMBL/GenBank/DDBJ databases">
        <authorList>
            <person name="Varghese N."/>
            <person name="Submissions S."/>
        </authorList>
    </citation>
    <scope>NUCLEOTIDE SEQUENCE [LARGE SCALE GENOMIC DNA]</scope>
    <source>
        <strain evidence="3">UM2</strain>
    </source>
</reference>
<dbReference type="OrthoDB" id="5325135at2"/>
<dbReference type="EMBL" id="FUYM01000002">
    <property type="protein sequence ID" value="SKB34811.1"/>
    <property type="molecule type" value="Genomic_DNA"/>
</dbReference>
<dbReference type="Proteomes" id="UP000189818">
    <property type="component" value="Unassembled WGS sequence"/>
</dbReference>